<evidence type="ECO:0000256" key="1">
    <source>
        <dbReference type="ARBA" id="ARBA00022598"/>
    </source>
</evidence>
<keyword evidence="2" id="KW-0547">Nucleotide-binding</keyword>
<evidence type="ECO:0000256" key="5">
    <source>
        <dbReference type="ARBA" id="ARBA00049274"/>
    </source>
</evidence>
<sequence>MLNNGMNYNRAAITANPGSKESRRARSIKKPVNTTVKTLRSMYGGRPDTIFFQYPEYCGEVRDEAGTTEFSQQAFKKLGYSLTFKVTGSTHIYNSIVNSMKMAGFQMVTGSNWNMLWTGIPRPDTIKNACKFQKINHYPSTMQIGRKDNMWRNIFRMKRKHGKDYDICPKTYIFPEDHKRFKMDREGEKKSVLYILKPAALSCGRGIRIIGKNSNVRRRKGYVASKYIHKPHLINGFKYDLRIYVLVTSFDPLRVYMYDEGLVRFATEKYSTKKSALKKRFVHLTNYSVNKKASDYKRNDMNDDNEDSNSKWNFTMLKKYYKKMGIPVKEVFSGIKDVIIKSLISIEPHIANNYNRYSKHKNTCFEVYGFDVIIDSSLKAWILEVNVCPSFSSSSYLDKKVKTMMLCDAFHCVGFMPFDRKKLDKEEEEQAKNRLLGFDKNKEASKTKSVARLDGEIKDFKNQVENLSKADITMLMEYDEELSRKGHYEAIFPKQSNIKAYEKFFECQRYNNVLLWSYIKHGKSVNLGKYLNH</sequence>
<evidence type="ECO:0000256" key="4">
    <source>
        <dbReference type="ARBA" id="ARBA00041448"/>
    </source>
</evidence>
<evidence type="ECO:0000313" key="6">
    <source>
        <dbReference type="EMBL" id="CAI2365636.1"/>
    </source>
</evidence>
<organism evidence="6 7">
    <name type="scientific">Euplotes crassus</name>
    <dbReference type="NCBI Taxonomy" id="5936"/>
    <lineage>
        <taxon>Eukaryota</taxon>
        <taxon>Sar</taxon>
        <taxon>Alveolata</taxon>
        <taxon>Ciliophora</taxon>
        <taxon>Intramacronucleata</taxon>
        <taxon>Spirotrichea</taxon>
        <taxon>Hypotrichia</taxon>
        <taxon>Euplotida</taxon>
        <taxon>Euplotidae</taxon>
        <taxon>Moneuplotes</taxon>
    </lineage>
</organism>
<dbReference type="Pfam" id="PF03133">
    <property type="entry name" value="TTL"/>
    <property type="match status" value="1"/>
</dbReference>
<keyword evidence="3" id="KW-0067">ATP-binding</keyword>
<evidence type="ECO:0000256" key="2">
    <source>
        <dbReference type="ARBA" id="ARBA00022741"/>
    </source>
</evidence>
<dbReference type="Proteomes" id="UP001295684">
    <property type="component" value="Unassembled WGS sequence"/>
</dbReference>
<dbReference type="GO" id="GO:0015631">
    <property type="term" value="F:tubulin binding"/>
    <property type="evidence" value="ECO:0007669"/>
    <property type="project" value="TreeGrafter"/>
</dbReference>
<dbReference type="GO" id="GO:0005524">
    <property type="term" value="F:ATP binding"/>
    <property type="evidence" value="ECO:0007669"/>
    <property type="project" value="UniProtKB-KW"/>
</dbReference>
<dbReference type="AlphaFoldDB" id="A0AAD1UFF7"/>
<dbReference type="SUPFAM" id="SSF56059">
    <property type="entry name" value="Glutathione synthetase ATP-binding domain-like"/>
    <property type="match status" value="1"/>
</dbReference>
<name>A0AAD1UFF7_EUPCR</name>
<dbReference type="GO" id="GO:0036064">
    <property type="term" value="C:ciliary basal body"/>
    <property type="evidence" value="ECO:0007669"/>
    <property type="project" value="TreeGrafter"/>
</dbReference>
<evidence type="ECO:0000313" key="7">
    <source>
        <dbReference type="Proteomes" id="UP001295684"/>
    </source>
</evidence>
<dbReference type="InterPro" id="IPR004344">
    <property type="entry name" value="TTL/TTLL_fam"/>
</dbReference>
<dbReference type="GO" id="GO:0000226">
    <property type="term" value="P:microtubule cytoskeleton organization"/>
    <property type="evidence" value="ECO:0007669"/>
    <property type="project" value="TreeGrafter"/>
</dbReference>
<protein>
    <recommendedName>
        <fullName evidence="4">Tubulin--tyrosine ligase-like protein 5</fullName>
    </recommendedName>
</protein>
<dbReference type="EMBL" id="CAMPGE010006750">
    <property type="protein sequence ID" value="CAI2365636.1"/>
    <property type="molecule type" value="Genomic_DNA"/>
</dbReference>
<keyword evidence="1" id="KW-0436">Ligase</keyword>
<dbReference type="PANTHER" id="PTHR12241">
    <property type="entry name" value="TUBULIN POLYGLUTAMYLASE"/>
    <property type="match status" value="1"/>
</dbReference>
<comment type="caution">
    <text evidence="6">The sequence shown here is derived from an EMBL/GenBank/DDBJ whole genome shotgun (WGS) entry which is preliminary data.</text>
</comment>
<reference evidence="6" key="1">
    <citation type="submission" date="2023-07" db="EMBL/GenBank/DDBJ databases">
        <authorList>
            <consortium name="AG Swart"/>
            <person name="Singh M."/>
            <person name="Singh A."/>
            <person name="Seah K."/>
            <person name="Emmerich C."/>
        </authorList>
    </citation>
    <scope>NUCLEOTIDE SEQUENCE</scope>
    <source>
        <strain evidence="6">DP1</strain>
    </source>
</reference>
<gene>
    <name evidence="6" type="ORF">ECRASSUSDP1_LOCUS6945</name>
</gene>
<proteinExistence type="predicted"/>
<comment type="catalytic activity">
    <reaction evidence="5">
        <text>L-glutamyl-[protein] + L-glutamate + ATP = gamma-L-glutamyl-L-glutamyl-[protein] + ADP + phosphate + H(+)</text>
        <dbReference type="Rhea" id="RHEA:60144"/>
        <dbReference type="Rhea" id="RHEA-COMP:10208"/>
        <dbReference type="Rhea" id="RHEA-COMP:15517"/>
        <dbReference type="ChEBI" id="CHEBI:15378"/>
        <dbReference type="ChEBI" id="CHEBI:29973"/>
        <dbReference type="ChEBI" id="CHEBI:29985"/>
        <dbReference type="ChEBI" id="CHEBI:30616"/>
        <dbReference type="ChEBI" id="CHEBI:43474"/>
        <dbReference type="ChEBI" id="CHEBI:143622"/>
        <dbReference type="ChEBI" id="CHEBI:456216"/>
    </reaction>
    <physiologicalReaction direction="left-to-right" evidence="5">
        <dbReference type="Rhea" id="RHEA:60145"/>
    </physiologicalReaction>
</comment>
<keyword evidence="7" id="KW-1185">Reference proteome</keyword>
<evidence type="ECO:0000256" key="3">
    <source>
        <dbReference type="ARBA" id="ARBA00022840"/>
    </source>
</evidence>
<dbReference type="Gene3D" id="3.30.470.20">
    <property type="entry name" value="ATP-grasp fold, B domain"/>
    <property type="match status" value="1"/>
</dbReference>
<dbReference type="GO" id="GO:0070740">
    <property type="term" value="F:tubulin-glutamic acid ligase activity"/>
    <property type="evidence" value="ECO:0007669"/>
    <property type="project" value="TreeGrafter"/>
</dbReference>
<dbReference type="PROSITE" id="PS51221">
    <property type="entry name" value="TTL"/>
    <property type="match status" value="1"/>
</dbReference>
<accession>A0AAD1UFF7</accession>
<dbReference type="PANTHER" id="PTHR12241:SF145">
    <property type="entry name" value="TUBULIN POLYGLUTAMYLASE TTLL5"/>
    <property type="match status" value="1"/>
</dbReference>